<accession>A0ACB8IFB2</accession>
<organism evidence="1 2">
    <name type="scientific">Citrus sinensis</name>
    <name type="common">Sweet orange</name>
    <name type="synonym">Citrus aurantium var. sinensis</name>
    <dbReference type="NCBI Taxonomy" id="2711"/>
    <lineage>
        <taxon>Eukaryota</taxon>
        <taxon>Viridiplantae</taxon>
        <taxon>Streptophyta</taxon>
        <taxon>Embryophyta</taxon>
        <taxon>Tracheophyta</taxon>
        <taxon>Spermatophyta</taxon>
        <taxon>Magnoliopsida</taxon>
        <taxon>eudicotyledons</taxon>
        <taxon>Gunneridae</taxon>
        <taxon>Pentapetalae</taxon>
        <taxon>rosids</taxon>
        <taxon>malvids</taxon>
        <taxon>Sapindales</taxon>
        <taxon>Rutaceae</taxon>
        <taxon>Aurantioideae</taxon>
        <taxon>Citrus</taxon>
    </lineage>
</organism>
<evidence type="ECO:0000313" key="1">
    <source>
        <dbReference type="EMBL" id="KAH9695693.1"/>
    </source>
</evidence>
<protein>
    <submittedName>
        <fullName evidence="1">Uncharacterized protein</fullName>
    </submittedName>
</protein>
<sequence>MALTFANGLIMILSAASMLTESMANWGCVWAFQNAPFYVNDVLVFKYDPPNDTVFPHSEYLLPNLWSYLRCDMSRAKMIGNTRHGRREGFQFVPKRVAALLLCLRRTRRPPLERRQDEVHGPAAAPPLALLASIQCNNMKLRKHACNNIFEHTLRIKLSFKHND</sequence>
<name>A0ACB8IFB2_CITSI</name>
<reference evidence="2" key="1">
    <citation type="journal article" date="2023" name="Hortic. Res.">
        <title>A chromosome-level phased genome enabling allele-level studies in sweet orange: a case study on citrus Huanglongbing tolerance.</title>
        <authorList>
            <person name="Wu B."/>
            <person name="Yu Q."/>
            <person name="Deng Z."/>
            <person name="Duan Y."/>
            <person name="Luo F."/>
            <person name="Gmitter F. Jr."/>
        </authorList>
    </citation>
    <scope>NUCLEOTIDE SEQUENCE [LARGE SCALE GENOMIC DNA]</scope>
    <source>
        <strain evidence="2">cv. Valencia</strain>
    </source>
</reference>
<dbReference type="EMBL" id="CM039177">
    <property type="protein sequence ID" value="KAH9695693.1"/>
    <property type="molecule type" value="Genomic_DNA"/>
</dbReference>
<comment type="caution">
    <text evidence="1">The sequence shown here is derived from an EMBL/GenBank/DDBJ whole genome shotgun (WGS) entry which is preliminary data.</text>
</comment>
<keyword evidence="2" id="KW-1185">Reference proteome</keyword>
<proteinExistence type="predicted"/>
<gene>
    <name evidence="1" type="ORF">KPL71_022880</name>
</gene>
<evidence type="ECO:0000313" key="2">
    <source>
        <dbReference type="Proteomes" id="UP000829398"/>
    </source>
</evidence>
<dbReference type="Proteomes" id="UP000829398">
    <property type="component" value="Chromosome 8"/>
</dbReference>